<feature type="compositionally biased region" description="Polar residues" evidence="2">
    <location>
        <begin position="212"/>
        <end position="222"/>
    </location>
</feature>
<evidence type="ECO:0000256" key="2">
    <source>
        <dbReference type="SAM" id="MobiDB-lite"/>
    </source>
</evidence>
<feature type="region of interest" description="Disordered" evidence="2">
    <location>
        <begin position="153"/>
        <end position="389"/>
    </location>
</feature>
<feature type="domain" description="Calmodulin-binding" evidence="3">
    <location>
        <begin position="366"/>
        <end position="482"/>
    </location>
</feature>
<gene>
    <name evidence="4" type="ORF">MANES_14G083100</name>
</gene>
<sequence length="495" mass="54844">MQDFEGGSFISVTMAEENIFAIPDHDGIPMILRTDSMPWIQEIGYSSLIGDTESDTQAILGVTESEDGDVRRYSTGNVGIPYKSVKILSLYLAASRGSCHGRQDPEIKPMSSKLAVSYYHGSSILKPHCPEKNEIPPSTMKEANLSKQFSLPVKERGPISRPKLPKSTSFHINRGLRSKKDGENQENNEMSASLLGRTNETKKSILDEKNVSARSTGSSSAALHSVKKGLTRPTDSLAPKYPEKRVSRNGNSRTELNAKNKANCSSLSRNDKSLKHRQGTSPVQVSVPDKRLRPTIHGINVNPSLKSSENKSLRQRKQGVHVSKSPDAGAFSDYPDTYIRAANAKVEPRTRPRKNGIVSTRGPESTARKLSSRKGKVLEQRHVISSPRRPKFRRTHFSDSKICKAETAKSSLKKTKVDVDEGEINVEESESEKVIVKSEDLEEKKVEQNLLNEMIEETRNKLPESRKSKVKALAGAFETVISVQNQRPSSKVVEC</sequence>
<feature type="compositionally biased region" description="Polar residues" evidence="2">
    <location>
        <begin position="248"/>
        <end position="268"/>
    </location>
</feature>
<feature type="compositionally biased region" description="Basic and acidic residues" evidence="2">
    <location>
        <begin position="199"/>
        <end position="211"/>
    </location>
</feature>
<dbReference type="EMBL" id="CM004400">
    <property type="protein sequence ID" value="OAY31089.1"/>
    <property type="molecule type" value="Genomic_DNA"/>
</dbReference>
<dbReference type="Pfam" id="PF07839">
    <property type="entry name" value="CaM_binding"/>
    <property type="match status" value="1"/>
</dbReference>
<evidence type="ECO:0000259" key="3">
    <source>
        <dbReference type="SMART" id="SM01054"/>
    </source>
</evidence>
<dbReference type="PANTHER" id="PTHR33349">
    <property type="entry name" value="EMB|CAB62594.1"/>
    <property type="match status" value="1"/>
</dbReference>
<dbReference type="SMART" id="SM01054">
    <property type="entry name" value="CaM_binding"/>
    <property type="match status" value="1"/>
</dbReference>
<dbReference type="InterPro" id="IPR012417">
    <property type="entry name" value="CaM-bd_dom_pln"/>
</dbReference>
<protein>
    <recommendedName>
        <fullName evidence="3">Calmodulin-binding domain-containing protein</fullName>
    </recommendedName>
</protein>
<accession>A0A2C9UK18</accession>
<proteinExistence type="predicted"/>
<feature type="coiled-coil region" evidence="1">
    <location>
        <begin position="412"/>
        <end position="461"/>
    </location>
</feature>
<reference evidence="4" key="1">
    <citation type="submission" date="2016-02" db="EMBL/GenBank/DDBJ databases">
        <title>WGS assembly of Manihot esculenta.</title>
        <authorList>
            <person name="Bredeson J.V."/>
            <person name="Prochnik S.E."/>
            <person name="Lyons J.B."/>
            <person name="Schmutz J."/>
            <person name="Grimwood J."/>
            <person name="Vrebalov J."/>
            <person name="Bart R.S."/>
            <person name="Amuge T."/>
            <person name="Ferguson M.E."/>
            <person name="Green R."/>
            <person name="Putnam N."/>
            <person name="Stites J."/>
            <person name="Rounsley S."/>
            <person name="Rokhsar D.S."/>
        </authorList>
    </citation>
    <scope>NUCLEOTIDE SEQUENCE [LARGE SCALE GENOMIC DNA]</scope>
    <source>
        <tissue evidence="4">Leaf</tissue>
    </source>
</reference>
<evidence type="ECO:0000313" key="4">
    <source>
        <dbReference type="EMBL" id="OAY31089.1"/>
    </source>
</evidence>
<name>A0A2C9UK18_MANES</name>
<evidence type="ECO:0000256" key="1">
    <source>
        <dbReference type="SAM" id="Coils"/>
    </source>
</evidence>
<organism evidence="4">
    <name type="scientific">Manihot esculenta</name>
    <name type="common">Cassava</name>
    <name type="synonym">Jatropha manihot</name>
    <dbReference type="NCBI Taxonomy" id="3983"/>
    <lineage>
        <taxon>Eukaryota</taxon>
        <taxon>Viridiplantae</taxon>
        <taxon>Streptophyta</taxon>
        <taxon>Embryophyta</taxon>
        <taxon>Tracheophyta</taxon>
        <taxon>Spermatophyta</taxon>
        <taxon>Magnoliopsida</taxon>
        <taxon>eudicotyledons</taxon>
        <taxon>Gunneridae</taxon>
        <taxon>Pentapetalae</taxon>
        <taxon>rosids</taxon>
        <taxon>fabids</taxon>
        <taxon>Malpighiales</taxon>
        <taxon>Euphorbiaceae</taxon>
        <taxon>Crotonoideae</taxon>
        <taxon>Manihoteae</taxon>
        <taxon>Manihot</taxon>
    </lineage>
</organism>
<dbReference type="AlphaFoldDB" id="A0A2C9UK18"/>
<keyword evidence="1" id="KW-0175">Coiled coil</keyword>
<dbReference type="GO" id="GO:0005516">
    <property type="term" value="F:calmodulin binding"/>
    <property type="evidence" value="ECO:0007669"/>
    <property type="project" value="InterPro"/>
</dbReference>
<dbReference type="PANTHER" id="PTHR33349:SF26">
    <property type="entry name" value="CALMODULIN-BINDING DOMAIN-CONTAINING PROTEIN"/>
    <property type="match status" value="1"/>
</dbReference>